<reference evidence="2 3" key="1">
    <citation type="submission" date="2018-04" db="EMBL/GenBank/DDBJ databases">
        <title>Altererythrobacter sp. HME9302 genome sequencing and assembly.</title>
        <authorList>
            <person name="Kang H."/>
            <person name="Kim H."/>
            <person name="Joh K."/>
        </authorList>
    </citation>
    <scope>NUCLEOTIDE SEQUENCE [LARGE SCALE GENOMIC DNA]</scope>
    <source>
        <strain evidence="2 3">HME9302</strain>
    </source>
</reference>
<feature type="transmembrane region" description="Helical" evidence="1">
    <location>
        <begin position="263"/>
        <end position="283"/>
    </location>
</feature>
<feature type="transmembrane region" description="Helical" evidence="1">
    <location>
        <begin position="360"/>
        <end position="385"/>
    </location>
</feature>
<protein>
    <submittedName>
        <fullName evidence="2">Uncharacterized protein</fullName>
    </submittedName>
</protein>
<dbReference type="OrthoDB" id="8477220at2"/>
<keyword evidence="1" id="KW-0812">Transmembrane</keyword>
<keyword evidence="1" id="KW-0472">Membrane</keyword>
<keyword evidence="1" id="KW-1133">Transmembrane helix</keyword>
<dbReference type="RefSeq" id="WP_115366272.1">
    <property type="nucleotide sequence ID" value="NZ_QBKA01000002.1"/>
</dbReference>
<dbReference type="EMBL" id="QBKA01000002">
    <property type="protein sequence ID" value="RDC60030.1"/>
    <property type="molecule type" value="Genomic_DNA"/>
</dbReference>
<gene>
    <name evidence="2" type="ORF">HME9302_01229</name>
</gene>
<feature type="transmembrane region" description="Helical" evidence="1">
    <location>
        <begin position="236"/>
        <end position="257"/>
    </location>
</feature>
<proteinExistence type="predicted"/>
<evidence type="ECO:0000256" key="1">
    <source>
        <dbReference type="SAM" id="Phobius"/>
    </source>
</evidence>
<feature type="transmembrane region" description="Helical" evidence="1">
    <location>
        <begin position="304"/>
        <end position="330"/>
    </location>
</feature>
<name>A0A369Q6I4_9SPHN</name>
<organism evidence="2 3">
    <name type="scientific">Alteripontixanthobacter maritimus</name>
    <dbReference type="NCBI Taxonomy" id="2161824"/>
    <lineage>
        <taxon>Bacteria</taxon>
        <taxon>Pseudomonadati</taxon>
        <taxon>Pseudomonadota</taxon>
        <taxon>Alphaproteobacteria</taxon>
        <taxon>Sphingomonadales</taxon>
        <taxon>Erythrobacteraceae</taxon>
        <taxon>Alteripontixanthobacter</taxon>
    </lineage>
</organism>
<accession>A0A369Q6I4</accession>
<evidence type="ECO:0000313" key="2">
    <source>
        <dbReference type="EMBL" id="RDC60030.1"/>
    </source>
</evidence>
<keyword evidence="3" id="KW-1185">Reference proteome</keyword>
<dbReference type="Proteomes" id="UP000253727">
    <property type="component" value="Unassembled WGS sequence"/>
</dbReference>
<comment type="caution">
    <text evidence="2">The sequence shown here is derived from an EMBL/GenBank/DDBJ whole genome shotgun (WGS) entry which is preliminary data.</text>
</comment>
<evidence type="ECO:0000313" key="3">
    <source>
        <dbReference type="Proteomes" id="UP000253727"/>
    </source>
</evidence>
<sequence length="395" mass="41126">MARAALLTIAEGPHGPARGRLRVAGRTVVEQQVAALIDAGCERILLQVDRPDELALNLQHQAERRRVNVVLVPNASQLPGLVQADDIVVVLDDGFLPSGGVIDSGIWDASRMDVLSAGDASSEPADPAANRIDGTLQWAGLMVVPGTLFSQLDMLGDGFAPVPALIRIVRNGNIPVRTLDQRTAPIITDSVVAARHGTLHVKAAIAAVPGPASRFVAEMLRNPLQRIAERADRAPLVLAGLGWALAALAVLCAFQLLPLVGMTLLSAGVLVLGAANLISAIRGRAMPPRTRIVITIVLDLTGTVLLALALSAAVPMLFAVFVAVATFALVRTAAAEPGRFGSIFADKGVLPLALTSGGILGSWVTAAALMAGLATVTIALSRWAVFTNHGLTKLR</sequence>
<dbReference type="AlphaFoldDB" id="A0A369Q6I4"/>